<dbReference type="RefSeq" id="WP_009055410.1">
    <property type="nucleotide sequence ID" value="NZ_AJYA01000024.1"/>
</dbReference>
<evidence type="ECO:0000313" key="2">
    <source>
        <dbReference type="Proteomes" id="UP000005551"/>
    </source>
</evidence>
<dbReference type="EMBL" id="AJYA01000024">
    <property type="protein sequence ID" value="EIM76021.1"/>
    <property type="molecule type" value="Genomic_DNA"/>
</dbReference>
<gene>
    <name evidence="1" type="ORF">A3SI_11689</name>
</gene>
<proteinExistence type="predicted"/>
<evidence type="ECO:0000313" key="1">
    <source>
        <dbReference type="EMBL" id="EIM76021.1"/>
    </source>
</evidence>
<dbReference type="Proteomes" id="UP000005551">
    <property type="component" value="Unassembled WGS sequence"/>
</dbReference>
<protein>
    <submittedName>
        <fullName evidence="1">Uncharacterized protein</fullName>
    </submittedName>
</protein>
<organism evidence="1 2">
    <name type="scientific">Nitritalea halalkaliphila LW7</name>
    <dbReference type="NCBI Taxonomy" id="1189621"/>
    <lineage>
        <taxon>Bacteria</taxon>
        <taxon>Pseudomonadati</taxon>
        <taxon>Bacteroidota</taxon>
        <taxon>Cytophagia</taxon>
        <taxon>Cytophagales</taxon>
        <taxon>Cyclobacteriaceae</taxon>
        <taxon>Nitritalea</taxon>
    </lineage>
</organism>
<comment type="caution">
    <text evidence="1">The sequence shown here is derived from an EMBL/GenBank/DDBJ whole genome shotgun (WGS) entry which is preliminary data.</text>
</comment>
<reference evidence="1 2" key="1">
    <citation type="submission" date="2012-05" db="EMBL/GenBank/DDBJ databases">
        <title>Genome sequence of Nitritalea halalkaliphila LW7.</title>
        <authorList>
            <person name="Jangir P.K."/>
            <person name="Singh A."/>
            <person name="Shivaji S."/>
            <person name="Sharma R."/>
        </authorList>
    </citation>
    <scope>NUCLEOTIDE SEQUENCE [LARGE SCALE GENOMIC DNA]</scope>
    <source>
        <strain evidence="1 2">LW7</strain>
    </source>
</reference>
<accession>I5C2G9</accession>
<sequence>MKRFVFRLFSFKIIVVIFTIMTINQEKALSGTTYGKELSSTIAYGTFFHGGLDVLGLDMPMGFTLEYGTDPVGVMKNCTWAFATCDNSQSGFSLFPGCN</sequence>
<keyword evidence="2" id="KW-1185">Reference proteome</keyword>
<dbReference type="AlphaFoldDB" id="I5C2G9"/>
<dbReference type="STRING" id="1189621.A3SI_11689"/>
<name>I5C2G9_9BACT</name>